<feature type="chain" id="PRO_5003915786" description="Lysozyme inhibitor LprI N-terminal domain-containing protein" evidence="1">
    <location>
        <begin position="25"/>
        <end position="140"/>
    </location>
</feature>
<reference evidence="2 3" key="1">
    <citation type="journal article" date="2012" name="BMC Genomics">
        <title>Genome analysis of a simultaneously predatory and prey-independent, novel Bdellovibrio bacteriovorus from the River Tiber, supports in silico predictions of both ancient and recent lateral gene transfer from diverse bacteria.</title>
        <authorList>
            <person name="Hobley L."/>
            <person name="Lerner T.R."/>
            <person name="Williams L.E."/>
            <person name="Lambert C."/>
            <person name="Till R."/>
            <person name="Milner D.S."/>
            <person name="Basford S.M."/>
            <person name="Capeness M.J."/>
            <person name="Fenton A.K."/>
            <person name="Atterbury R.J."/>
            <person name="Harris M.A."/>
            <person name="Sockett R.E."/>
        </authorList>
    </citation>
    <scope>NUCLEOTIDE SEQUENCE [LARGE SCALE GENOMIC DNA]</scope>
    <source>
        <strain evidence="2 3">Tiberius</strain>
    </source>
</reference>
<dbReference type="AlphaFoldDB" id="K7YYA0"/>
<name>K7YYA0_BDEBC</name>
<dbReference type="OrthoDB" id="9342785at2"/>
<keyword evidence="1" id="KW-0732">Signal</keyword>
<dbReference type="PATRIC" id="fig|1069642.3.peg.2971"/>
<organism evidence="2 3">
    <name type="scientific">Bdellovibrio bacteriovorus str. Tiberius</name>
    <dbReference type="NCBI Taxonomy" id="1069642"/>
    <lineage>
        <taxon>Bacteria</taxon>
        <taxon>Pseudomonadati</taxon>
        <taxon>Bdellovibrionota</taxon>
        <taxon>Bdellovibrionia</taxon>
        <taxon>Bdellovibrionales</taxon>
        <taxon>Pseudobdellovibrionaceae</taxon>
        <taxon>Bdellovibrio</taxon>
    </lineage>
</organism>
<proteinExistence type="predicted"/>
<dbReference type="HOGENOM" id="CLU_1831208_0_0_7"/>
<evidence type="ECO:0000313" key="3">
    <source>
        <dbReference type="Proteomes" id="UP000010074"/>
    </source>
</evidence>
<sequence>MSKLNKWTLFTVTALLAWSNTSWSAESIDMNEPPFYMSSYDEFADLQQDQKDLYLQKLLTLKEKIPSLDYVNKEKLDEGSEWYATWDGMRKKLYNSCQEKELIPACEEFADLRIEVLNLHANQKEENRNATAAVQTAKTK</sequence>
<protein>
    <recommendedName>
        <fullName evidence="4">Lysozyme inhibitor LprI N-terminal domain-containing protein</fullName>
    </recommendedName>
</protein>
<dbReference type="KEGG" id="bbat:Bdt_3003"/>
<gene>
    <name evidence="2" type="ORF">Bdt_3003</name>
</gene>
<dbReference type="Proteomes" id="UP000010074">
    <property type="component" value="Chromosome"/>
</dbReference>
<accession>K7YYA0</accession>
<dbReference type="EMBL" id="CP002930">
    <property type="protein sequence ID" value="AFY02678.1"/>
    <property type="molecule type" value="Genomic_DNA"/>
</dbReference>
<feature type="signal peptide" evidence="1">
    <location>
        <begin position="1"/>
        <end position="24"/>
    </location>
</feature>
<dbReference type="STRING" id="1069642.Bdt_3003"/>
<evidence type="ECO:0000313" key="2">
    <source>
        <dbReference type="EMBL" id="AFY02678.1"/>
    </source>
</evidence>
<dbReference type="RefSeq" id="WP_015092097.1">
    <property type="nucleotide sequence ID" value="NC_019567.1"/>
</dbReference>
<evidence type="ECO:0000256" key="1">
    <source>
        <dbReference type="SAM" id="SignalP"/>
    </source>
</evidence>
<evidence type="ECO:0008006" key="4">
    <source>
        <dbReference type="Google" id="ProtNLM"/>
    </source>
</evidence>